<protein>
    <recommendedName>
        <fullName evidence="10">Cytochrome P450</fullName>
    </recommendedName>
</protein>
<evidence type="ECO:0000313" key="8">
    <source>
        <dbReference type="EMBL" id="EMD59657.1"/>
    </source>
</evidence>
<evidence type="ECO:0000256" key="7">
    <source>
        <dbReference type="SAM" id="Phobius"/>
    </source>
</evidence>
<evidence type="ECO:0000256" key="6">
    <source>
        <dbReference type="RuleBase" id="RU000461"/>
    </source>
</evidence>
<dbReference type="GO" id="GO:0020037">
    <property type="term" value="F:heme binding"/>
    <property type="evidence" value="ECO:0007669"/>
    <property type="project" value="InterPro"/>
</dbReference>
<accession>M2SS68</accession>
<dbReference type="eggNOG" id="KOG0157">
    <property type="taxonomic scope" value="Eukaryota"/>
</dbReference>
<comment type="similarity">
    <text evidence="2 6">Belongs to the cytochrome P450 family.</text>
</comment>
<comment type="cofactor">
    <cofactor evidence="1">
        <name>heme</name>
        <dbReference type="ChEBI" id="CHEBI:30413"/>
    </cofactor>
</comment>
<keyword evidence="6" id="KW-0349">Heme</keyword>
<keyword evidence="7" id="KW-0812">Transmembrane</keyword>
<keyword evidence="3 6" id="KW-0479">Metal-binding</keyword>
<dbReference type="GeneID" id="19132970"/>
<name>M2SS68_COCSN</name>
<sequence length="435" mass="50002">MNVQLVSNWAHAVQTFAVASLFVALVALILNIERRLKLWKIPKFVAFTNGVPEHNFFAQYATQLYHQAYKKFKDSIYRVAVNGEPECILLPTKLLPELKKHPDDVLNVMEAGNKTLDLNMIHCIKASLTPALGRLNHDITEEISIAFEKEIPPCKDWTNVNVHDKIANIVAEVSRRMFVGPEICRNPEYLDHAVNFTTDLNDAVFAIKRCNSWLRPFMESRLPEMKRFNDRIRRATEFFTPIILSRMKPENKSDDMMQWMLDYSMSTGKGNTMHEHVRRQLDVTFAAIHTTTTTVINCLYTLASMPEYIAPLQEEVRSVRAAHGGELSAPALQHLVKLDSVLKEIGRMFPTTVRSEAAQSQFVSSNIRDLYFGYGKHACPGRFFAANEIKIIMAQLLLDYEFKMPDYQIKRYDQITYAKFITPDASKTLLMKRIY</sequence>
<dbReference type="SUPFAM" id="SSF48264">
    <property type="entry name" value="Cytochrome P450"/>
    <property type="match status" value="1"/>
</dbReference>
<dbReference type="InterPro" id="IPR036396">
    <property type="entry name" value="Cyt_P450_sf"/>
</dbReference>
<reference evidence="9" key="2">
    <citation type="journal article" date="2013" name="PLoS Genet.">
        <title>Comparative genome structure, secondary metabolite, and effector coding capacity across Cochliobolus pathogens.</title>
        <authorList>
            <person name="Condon B.J."/>
            <person name="Leng Y."/>
            <person name="Wu D."/>
            <person name="Bushley K.E."/>
            <person name="Ohm R.A."/>
            <person name="Otillar R."/>
            <person name="Martin J."/>
            <person name="Schackwitz W."/>
            <person name="Grimwood J."/>
            <person name="MohdZainudin N."/>
            <person name="Xue C."/>
            <person name="Wang R."/>
            <person name="Manning V.A."/>
            <person name="Dhillon B."/>
            <person name="Tu Z.J."/>
            <person name="Steffenson B.J."/>
            <person name="Salamov A."/>
            <person name="Sun H."/>
            <person name="Lowry S."/>
            <person name="LaButti K."/>
            <person name="Han J."/>
            <person name="Copeland A."/>
            <person name="Lindquist E."/>
            <person name="Barry K."/>
            <person name="Schmutz J."/>
            <person name="Baker S.E."/>
            <person name="Ciuffetti L.M."/>
            <person name="Grigoriev I.V."/>
            <person name="Zhong S."/>
            <person name="Turgeon B.G."/>
        </authorList>
    </citation>
    <scope>NUCLEOTIDE SEQUENCE [LARGE SCALE GENOMIC DNA]</scope>
    <source>
        <strain evidence="9">ND90Pr / ATCC 201652</strain>
    </source>
</reference>
<proteinExistence type="inferred from homology"/>
<dbReference type="PANTHER" id="PTHR46206:SF7">
    <property type="entry name" value="P450, PUTATIVE (EUROFUNG)-RELATED"/>
    <property type="match status" value="1"/>
</dbReference>
<dbReference type="GO" id="GO:0005506">
    <property type="term" value="F:iron ion binding"/>
    <property type="evidence" value="ECO:0007669"/>
    <property type="project" value="InterPro"/>
</dbReference>
<dbReference type="Gene3D" id="1.10.630.10">
    <property type="entry name" value="Cytochrome P450"/>
    <property type="match status" value="2"/>
</dbReference>
<dbReference type="GO" id="GO:0016705">
    <property type="term" value="F:oxidoreductase activity, acting on paired donors, with incorporation or reduction of molecular oxygen"/>
    <property type="evidence" value="ECO:0007669"/>
    <property type="project" value="InterPro"/>
</dbReference>
<keyword evidence="7" id="KW-1133">Transmembrane helix</keyword>
<evidence type="ECO:0000256" key="1">
    <source>
        <dbReference type="ARBA" id="ARBA00001971"/>
    </source>
</evidence>
<feature type="transmembrane region" description="Helical" evidence="7">
    <location>
        <begin position="12"/>
        <end position="32"/>
    </location>
</feature>
<dbReference type="InterPro" id="IPR001128">
    <property type="entry name" value="Cyt_P450"/>
</dbReference>
<organism evidence="8 9">
    <name type="scientific">Cochliobolus sativus (strain ND90Pr / ATCC 201652)</name>
    <name type="common">Common root rot and spot blotch fungus</name>
    <name type="synonym">Bipolaris sorokiniana</name>
    <dbReference type="NCBI Taxonomy" id="665912"/>
    <lineage>
        <taxon>Eukaryota</taxon>
        <taxon>Fungi</taxon>
        <taxon>Dikarya</taxon>
        <taxon>Ascomycota</taxon>
        <taxon>Pezizomycotina</taxon>
        <taxon>Dothideomycetes</taxon>
        <taxon>Pleosporomycetidae</taxon>
        <taxon>Pleosporales</taxon>
        <taxon>Pleosporineae</taxon>
        <taxon>Pleosporaceae</taxon>
        <taxon>Bipolaris</taxon>
    </lineage>
</organism>
<dbReference type="Proteomes" id="UP000016934">
    <property type="component" value="Unassembled WGS sequence"/>
</dbReference>
<dbReference type="AlphaFoldDB" id="M2SS68"/>
<keyword evidence="7" id="KW-0472">Membrane</keyword>
<dbReference type="OMA" id="WMIDATR"/>
<reference evidence="8 9" key="1">
    <citation type="journal article" date="2012" name="PLoS Pathog.">
        <title>Diverse lifestyles and strategies of plant pathogenesis encoded in the genomes of eighteen Dothideomycetes fungi.</title>
        <authorList>
            <person name="Ohm R.A."/>
            <person name="Feau N."/>
            <person name="Henrissat B."/>
            <person name="Schoch C.L."/>
            <person name="Horwitz B.A."/>
            <person name="Barry K.W."/>
            <person name="Condon B.J."/>
            <person name="Copeland A.C."/>
            <person name="Dhillon B."/>
            <person name="Glaser F."/>
            <person name="Hesse C.N."/>
            <person name="Kosti I."/>
            <person name="LaButti K."/>
            <person name="Lindquist E.A."/>
            <person name="Lucas S."/>
            <person name="Salamov A.A."/>
            <person name="Bradshaw R.E."/>
            <person name="Ciuffetti L."/>
            <person name="Hamelin R.C."/>
            <person name="Kema G.H.J."/>
            <person name="Lawrence C."/>
            <person name="Scott J.A."/>
            <person name="Spatafora J.W."/>
            <person name="Turgeon B.G."/>
            <person name="de Wit P.J.G.M."/>
            <person name="Zhong S."/>
            <person name="Goodwin S.B."/>
            <person name="Grigoriev I.V."/>
        </authorList>
    </citation>
    <scope>NUCLEOTIDE SEQUENCE [LARGE SCALE GENOMIC DNA]</scope>
    <source>
        <strain evidence="9">ND90Pr / ATCC 201652</strain>
    </source>
</reference>
<keyword evidence="4 6" id="KW-0560">Oxidoreductase</keyword>
<dbReference type="GO" id="GO:0004497">
    <property type="term" value="F:monooxygenase activity"/>
    <property type="evidence" value="ECO:0007669"/>
    <property type="project" value="UniProtKB-KW"/>
</dbReference>
<dbReference type="PROSITE" id="PS00086">
    <property type="entry name" value="CYTOCHROME_P450"/>
    <property type="match status" value="1"/>
</dbReference>
<evidence type="ECO:0000256" key="5">
    <source>
        <dbReference type="ARBA" id="ARBA00023004"/>
    </source>
</evidence>
<dbReference type="STRING" id="665912.M2SS68"/>
<evidence type="ECO:0000313" key="9">
    <source>
        <dbReference type="Proteomes" id="UP000016934"/>
    </source>
</evidence>
<dbReference type="PANTHER" id="PTHR46206">
    <property type="entry name" value="CYTOCHROME P450"/>
    <property type="match status" value="1"/>
</dbReference>
<dbReference type="KEGG" id="bsc:COCSADRAFT_175505"/>
<dbReference type="InterPro" id="IPR017972">
    <property type="entry name" value="Cyt_P450_CS"/>
</dbReference>
<dbReference type="EMBL" id="KB445652">
    <property type="protein sequence ID" value="EMD59657.1"/>
    <property type="molecule type" value="Genomic_DNA"/>
</dbReference>
<dbReference type="RefSeq" id="XP_007704664.1">
    <property type="nucleotide sequence ID" value="XM_007706474.1"/>
</dbReference>
<keyword evidence="9" id="KW-1185">Reference proteome</keyword>
<evidence type="ECO:0008006" key="10">
    <source>
        <dbReference type="Google" id="ProtNLM"/>
    </source>
</evidence>
<dbReference type="Pfam" id="PF00067">
    <property type="entry name" value="p450"/>
    <property type="match status" value="2"/>
</dbReference>
<evidence type="ECO:0000256" key="3">
    <source>
        <dbReference type="ARBA" id="ARBA00022723"/>
    </source>
</evidence>
<keyword evidence="5 6" id="KW-0408">Iron</keyword>
<dbReference type="HOGENOM" id="CLU_022195_0_0_1"/>
<evidence type="ECO:0000256" key="4">
    <source>
        <dbReference type="ARBA" id="ARBA00023002"/>
    </source>
</evidence>
<keyword evidence="6" id="KW-0503">Monooxygenase</keyword>
<evidence type="ECO:0000256" key="2">
    <source>
        <dbReference type="ARBA" id="ARBA00010617"/>
    </source>
</evidence>
<gene>
    <name evidence="8" type="ORF">COCSADRAFT_175505</name>
</gene>
<dbReference type="OrthoDB" id="1844152at2759"/>
<dbReference type="CDD" id="cd11041">
    <property type="entry name" value="CYP503A1-like"/>
    <property type="match status" value="1"/>
</dbReference>